<accession>A0AA87WDE6</accession>
<protein>
    <submittedName>
        <fullName evidence="1">Uncharacterized protein</fullName>
    </submittedName>
</protein>
<dbReference type="EMBL" id="BMHC01000041">
    <property type="protein sequence ID" value="GGI34266.1"/>
    <property type="molecule type" value="Genomic_DNA"/>
</dbReference>
<gene>
    <name evidence="1" type="ORF">GCM10010987_78540</name>
</gene>
<dbReference type="Proteomes" id="UP000625079">
    <property type="component" value="Unassembled WGS sequence"/>
</dbReference>
<organism evidence="1 2">
    <name type="scientific">Bradyrhizobium guangdongense</name>
    <dbReference type="NCBI Taxonomy" id="1325090"/>
    <lineage>
        <taxon>Bacteria</taxon>
        <taxon>Pseudomonadati</taxon>
        <taxon>Pseudomonadota</taxon>
        <taxon>Alphaproteobacteria</taxon>
        <taxon>Hyphomicrobiales</taxon>
        <taxon>Nitrobacteraceae</taxon>
        <taxon>Bradyrhizobium</taxon>
    </lineage>
</organism>
<sequence length="57" mass="6259">MRTYFGRVMCHCQAHIFELSNGKVVALVPSQLVRVAETARARVIHGLPARLGIARTG</sequence>
<name>A0AA87WDE6_9BRAD</name>
<evidence type="ECO:0000313" key="2">
    <source>
        <dbReference type="Proteomes" id="UP000625079"/>
    </source>
</evidence>
<dbReference type="AlphaFoldDB" id="A0AA87WDE6"/>
<evidence type="ECO:0000313" key="1">
    <source>
        <dbReference type="EMBL" id="GGI34266.1"/>
    </source>
</evidence>
<proteinExistence type="predicted"/>
<comment type="caution">
    <text evidence="1">The sequence shown here is derived from an EMBL/GenBank/DDBJ whole genome shotgun (WGS) entry which is preliminary data.</text>
</comment>
<reference evidence="1" key="2">
    <citation type="submission" date="2022-12" db="EMBL/GenBank/DDBJ databases">
        <authorList>
            <person name="Sun Q."/>
            <person name="Zhou Y."/>
        </authorList>
    </citation>
    <scope>NUCLEOTIDE SEQUENCE</scope>
    <source>
        <strain evidence="1">CGMCC 1.15034</strain>
    </source>
</reference>
<reference evidence="1" key="1">
    <citation type="journal article" date="2014" name="Int. J. Syst. Evol. Microbiol.">
        <title>Complete genome sequence of Corynebacterium casei LMG S-19264T (=DSM 44701T), isolated from a smear-ripened cheese.</title>
        <authorList>
            <consortium name="US DOE Joint Genome Institute (JGI-PGF)"/>
            <person name="Walter F."/>
            <person name="Albersmeier A."/>
            <person name="Kalinowski J."/>
            <person name="Ruckert C."/>
        </authorList>
    </citation>
    <scope>NUCLEOTIDE SEQUENCE</scope>
    <source>
        <strain evidence="1">CGMCC 1.15034</strain>
    </source>
</reference>